<evidence type="ECO:0000313" key="1">
    <source>
        <dbReference type="EMBL" id="QBK04781.1"/>
    </source>
</evidence>
<reference evidence="1 2" key="1">
    <citation type="submission" date="2018-07" db="EMBL/GenBank/DDBJ databases">
        <title>Exploring interactions and the metabolic potential of the ultra-small soil bacteria Hylemonella gracilis.</title>
        <authorList>
            <person name="Tyc O."/>
            <person name="Kulkarni P."/>
            <person name="Gawehns F."/>
            <person name="Hundscheid M."/>
            <person name="Zweers H."/>
            <person name="Garbeva P."/>
        </authorList>
    </citation>
    <scope>NUCLEOTIDE SEQUENCE [LARGE SCALE GENOMIC DNA]</scope>
    <source>
        <strain evidence="1 2">NS1</strain>
    </source>
</reference>
<dbReference type="OrthoDB" id="9853244at2"/>
<gene>
    <name evidence="1" type="ORF">DW355_08365</name>
</gene>
<dbReference type="RefSeq" id="WP_131279219.1">
    <property type="nucleotide sequence ID" value="NZ_CP031395.1"/>
</dbReference>
<protein>
    <submittedName>
        <fullName evidence="1">Uncharacterized protein</fullName>
    </submittedName>
</protein>
<accession>A0A4P6UML6</accession>
<name>A0A4P6UML6_9BURK</name>
<dbReference type="AlphaFoldDB" id="A0A4P6UML6"/>
<dbReference type="EMBL" id="CP031395">
    <property type="protein sequence ID" value="QBK04781.1"/>
    <property type="molecule type" value="Genomic_DNA"/>
</dbReference>
<sequence length="107" mass="11949">MNMHLHDAVVQASPFPVFSVTVDALAREIYETATPAIRAHMKAQACARVVPELTTEERARLLRLLTRRDPVMLAEIQREEPDWAGNGVGAALLWMVEVDQQSPVTSR</sequence>
<dbReference type="Proteomes" id="UP000292939">
    <property type="component" value="Chromosome"/>
</dbReference>
<proteinExistence type="predicted"/>
<dbReference type="KEGG" id="hgr:DW355_08365"/>
<evidence type="ECO:0000313" key="2">
    <source>
        <dbReference type="Proteomes" id="UP000292939"/>
    </source>
</evidence>
<organism evidence="1 2">
    <name type="scientific">Hylemonella gracilis</name>
    <dbReference type="NCBI Taxonomy" id="80880"/>
    <lineage>
        <taxon>Bacteria</taxon>
        <taxon>Pseudomonadati</taxon>
        <taxon>Pseudomonadota</taxon>
        <taxon>Betaproteobacteria</taxon>
        <taxon>Burkholderiales</taxon>
        <taxon>Comamonadaceae</taxon>
        <taxon>Hylemonella</taxon>
    </lineage>
</organism>